<dbReference type="PANTHER" id="PTHR10039">
    <property type="entry name" value="AMELOGENIN"/>
    <property type="match status" value="1"/>
</dbReference>
<name>A0A8H5CWY3_9AGAR</name>
<dbReference type="InterPro" id="IPR056884">
    <property type="entry name" value="NPHP3-like_N"/>
</dbReference>
<proteinExistence type="predicted"/>
<evidence type="ECO:0000259" key="4">
    <source>
        <dbReference type="Pfam" id="PF24883"/>
    </source>
</evidence>
<evidence type="ECO:0000313" key="5">
    <source>
        <dbReference type="EMBL" id="KAF5348563.1"/>
    </source>
</evidence>
<evidence type="ECO:0000256" key="2">
    <source>
        <dbReference type="SAM" id="MobiDB-lite"/>
    </source>
</evidence>
<keyword evidence="6" id="KW-1185">Reference proteome</keyword>
<dbReference type="AlphaFoldDB" id="A0A8H5CWY3"/>
<feature type="chain" id="PRO_5034431557" description="Nephrocystin 3-like N-terminal domain-containing protein" evidence="3">
    <location>
        <begin position="18"/>
        <end position="952"/>
    </location>
</feature>
<dbReference type="InterPro" id="IPR027417">
    <property type="entry name" value="P-loop_NTPase"/>
</dbReference>
<dbReference type="SUPFAM" id="SSF52540">
    <property type="entry name" value="P-loop containing nucleoside triphosphate hydrolases"/>
    <property type="match status" value="1"/>
</dbReference>
<keyword evidence="1" id="KW-0677">Repeat</keyword>
<protein>
    <recommendedName>
        <fullName evidence="4">Nephrocystin 3-like N-terminal domain-containing protein</fullName>
    </recommendedName>
</protein>
<sequence>MLLHLLQLLTAVMVTLGWKFVKTYFHHRKKLEDCDPVRSLPTAATVQRSETPKVNNPPDPSPTKTTTDSFRDAHDFVIENMTNVSYTINHNQREEMKNTEKYEKRRKAEEDERWKKADDALEKLLLRAMPSAMLYSEARAYAPRCDEDTRRGLRAHIVEWGRNDGEIHRLLWLSGPAAVGKSAVAQTAAEELKKAEVLGAVFFFSRPNNRDDPRVVIPTLVYQLAVLLPEYKLFIGQRFKEDPLIFGKDRRSRFQELISDPFLPDLSRRPLTLLSYLSEQLLASLFHRPLFIVLDGLDECNGRDAQREFVEMITRHARRDRNSRIRWMICSRPEPHLTLAFSSTDCRDICRHERLEVDGDEARGDTLRILTKGFTEIREKYPDQLAHDWPHNAHIKFIADRASGHLGFASFIIRFIGDHQYDNPSGQLKACLKFLKCTDSKNHVNPLQALDLLYTQILSDIPETTLPITQRILGLFILYGNERLTALVHANFLGLDQAAFYHSLQRLHSVVVVPPASTASTQPIRIYHTSFSDYLRDKVRAMEFVLDEGAIHLYVATRGLEWLSYFCKDPSDQQALPELTWPGNPTLLRNHNIPDLVCNFAFTPCWNAFPQVPRASLSTLIKALRNFDFNIAYTKWANEIQEFGLFIQWLLSSDAKSLASVDRKCSGEPGKKEEIAIIWDEKDPRAFVEPFLRNAGHADYLSIRVRLRTCTQTSFHLILGRDIQATCQAREDDIVIVIIGPEGSHVLSSLTGEPLRTIRPVLSNPIIQATRAIHPEHGRGVVLVGPLGPSRGARLGMEAINDWLEKVYKNNIKISGIIYVENSIASNDVAESPLDVLQSLCGLCGDLAATRLCLVTNQLRRPSIRNAGSRNFQLKQPKNGPWTDLIVRGVSTGHLASGAREEAERIVGELLGTANTGESLRDLLGKERKRNQGSSKRHRGDQGGQQSEQRNK</sequence>
<feature type="domain" description="Nephrocystin 3-like N-terminal" evidence="4">
    <location>
        <begin position="158"/>
        <end position="332"/>
    </location>
</feature>
<gene>
    <name evidence="5" type="ORF">D9756_009624</name>
</gene>
<feature type="signal peptide" evidence="3">
    <location>
        <begin position="1"/>
        <end position="17"/>
    </location>
</feature>
<evidence type="ECO:0000256" key="1">
    <source>
        <dbReference type="ARBA" id="ARBA00022737"/>
    </source>
</evidence>
<dbReference type="Pfam" id="PF24883">
    <property type="entry name" value="NPHP3_N"/>
    <property type="match status" value="1"/>
</dbReference>
<comment type="caution">
    <text evidence="5">The sequence shown here is derived from an EMBL/GenBank/DDBJ whole genome shotgun (WGS) entry which is preliminary data.</text>
</comment>
<keyword evidence="3" id="KW-0732">Signal</keyword>
<feature type="region of interest" description="Disordered" evidence="2">
    <location>
        <begin position="43"/>
        <end position="70"/>
    </location>
</feature>
<organism evidence="5 6">
    <name type="scientific">Leucocoprinus leucothites</name>
    <dbReference type="NCBI Taxonomy" id="201217"/>
    <lineage>
        <taxon>Eukaryota</taxon>
        <taxon>Fungi</taxon>
        <taxon>Dikarya</taxon>
        <taxon>Basidiomycota</taxon>
        <taxon>Agaricomycotina</taxon>
        <taxon>Agaricomycetes</taxon>
        <taxon>Agaricomycetidae</taxon>
        <taxon>Agaricales</taxon>
        <taxon>Agaricineae</taxon>
        <taxon>Agaricaceae</taxon>
        <taxon>Leucocoprinus</taxon>
    </lineage>
</organism>
<reference evidence="5 6" key="1">
    <citation type="journal article" date="2020" name="ISME J.">
        <title>Uncovering the hidden diversity of litter-decomposition mechanisms in mushroom-forming fungi.</title>
        <authorList>
            <person name="Floudas D."/>
            <person name="Bentzer J."/>
            <person name="Ahren D."/>
            <person name="Johansson T."/>
            <person name="Persson P."/>
            <person name="Tunlid A."/>
        </authorList>
    </citation>
    <scope>NUCLEOTIDE SEQUENCE [LARGE SCALE GENOMIC DNA]</scope>
    <source>
        <strain evidence="5 6">CBS 146.42</strain>
    </source>
</reference>
<dbReference type="Proteomes" id="UP000559027">
    <property type="component" value="Unassembled WGS sequence"/>
</dbReference>
<feature type="compositionally biased region" description="Polar residues" evidence="2">
    <location>
        <begin position="43"/>
        <end position="54"/>
    </location>
</feature>
<accession>A0A8H5CWY3</accession>
<feature type="region of interest" description="Disordered" evidence="2">
    <location>
        <begin position="918"/>
        <end position="952"/>
    </location>
</feature>
<dbReference type="Gene3D" id="3.40.50.300">
    <property type="entry name" value="P-loop containing nucleotide triphosphate hydrolases"/>
    <property type="match status" value="1"/>
</dbReference>
<dbReference type="EMBL" id="JAACJO010000019">
    <property type="protein sequence ID" value="KAF5348563.1"/>
    <property type="molecule type" value="Genomic_DNA"/>
</dbReference>
<dbReference type="PANTHER" id="PTHR10039:SF14">
    <property type="entry name" value="NACHT DOMAIN-CONTAINING PROTEIN"/>
    <property type="match status" value="1"/>
</dbReference>
<feature type="compositionally biased region" description="Basic residues" evidence="2">
    <location>
        <begin position="927"/>
        <end position="939"/>
    </location>
</feature>
<evidence type="ECO:0000313" key="6">
    <source>
        <dbReference type="Proteomes" id="UP000559027"/>
    </source>
</evidence>
<dbReference type="OrthoDB" id="8954335at2759"/>
<evidence type="ECO:0000256" key="3">
    <source>
        <dbReference type="SAM" id="SignalP"/>
    </source>
</evidence>